<accession>A0A1E5PJ24</accession>
<dbReference type="RefSeq" id="WP_069926996.1">
    <property type="nucleotide sequence ID" value="NZ_MEHI01000001.1"/>
</dbReference>
<dbReference type="Pfam" id="PF06224">
    <property type="entry name" value="AlkZ-like"/>
    <property type="match status" value="1"/>
</dbReference>
<organism evidence="1 2">
    <name type="scientific">Streptomyces agglomeratus</name>
    <dbReference type="NCBI Taxonomy" id="285458"/>
    <lineage>
        <taxon>Bacteria</taxon>
        <taxon>Bacillati</taxon>
        <taxon>Actinomycetota</taxon>
        <taxon>Actinomycetes</taxon>
        <taxon>Kitasatosporales</taxon>
        <taxon>Streptomycetaceae</taxon>
        <taxon>Streptomyces</taxon>
    </lineage>
</organism>
<dbReference type="InterPro" id="IPR009351">
    <property type="entry name" value="AlkZ-like"/>
</dbReference>
<evidence type="ECO:0000313" key="2">
    <source>
        <dbReference type="Proteomes" id="UP000095759"/>
    </source>
</evidence>
<dbReference type="STRING" id="285458.BGM19_24990"/>
<dbReference type="OrthoDB" id="9148135at2"/>
<evidence type="ECO:0000313" key="1">
    <source>
        <dbReference type="EMBL" id="OEJ29384.1"/>
    </source>
</evidence>
<protein>
    <recommendedName>
        <fullName evidence="3">Winged helix DNA-binding domain-containing protein</fullName>
    </recommendedName>
</protein>
<gene>
    <name evidence="1" type="ORF">AS594_11820</name>
</gene>
<dbReference type="EMBL" id="MEHJ01000001">
    <property type="protein sequence ID" value="OEJ29384.1"/>
    <property type="molecule type" value="Genomic_DNA"/>
</dbReference>
<dbReference type="PANTHER" id="PTHR38479:SF2">
    <property type="entry name" value="WINGED HELIX DNA-BINDING DOMAIN-CONTAINING PROTEIN"/>
    <property type="match status" value="1"/>
</dbReference>
<dbReference type="AlphaFoldDB" id="A0A1E5PJ24"/>
<name>A0A1E5PJ24_9ACTN</name>
<keyword evidence="2" id="KW-1185">Reference proteome</keyword>
<proteinExistence type="predicted"/>
<comment type="caution">
    <text evidence="1">The sequence shown here is derived from an EMBL/GenBank/DDBJ whole genome shotgun (WGS) entry which is preliminary data.</text>
</comment>
<sequence>METAERRARLARRHRLAAESRADDPVEVARDLVALHGTDPSSVHLGALVRMKAGGVADVERALYEDRSLLRLLGMRRTVFVTSLDVAPVIQAACSRALAARERRLLLQLLSAAGVAADAAGTEEWLAGAERAALDALEAGGEITAAELAAADPRLSTELVLSKGKSYEGWQKVASRLLLLLAAEGLAVRGRPRGSWTSHQYRWSPLTRWCPDGLPEPDTRDAETELARRWLRTFGPGTADDLRWWTGWTKTQVKRVLAELRPVEADLEGGGTGLLLADDLDPTPAPAPWAALLPALDSTPMGWHARDWYLGEHALRLFDRAGNIGPSLWWNGRIVGGWAQDATGEIVCRFLEDVGRDAEAAVRTEAERLAPLLTGVRLTARTRGKTWLEEELTA</sequence>
<reference evidence="1 2" key="1">
    <citation type="submission" date="2016-08" db="EMBL/GenBank/DDBJ databases">
        <title>Complete genome sequence of Streptomyces agglomeratus strain 6-3-2, a novel anti-MRSA actinomycete isolated from Wuli of Tebit, China.</title>
        <authorList>
            <person name="Chen X."/>
        </authorList>
    </citation>
    <scope>NUCLEOTIDE SEQUENCE [LARGE SCALE GENOMIC DNA]</scope>
    <source>
        <strain evidence="1 2">6-3-2</strain>
    </source>
</reference>
<dbReference type="Proteomes" id="UP000095759">
    <property type="component" value="Unassembled WGS sequence"/>
</dbReference>
<dbReference type="PANTHER" id="PTHR38479">
    <property type="entry name" value="LMO0824 PROTEIN"/>
    <property type="match status" value="1"/>
</dbReference>
<evidence type="ECO:0008006" key="3">
    <source>
        <dbReference type="Google" id="ProtNLM"/>
    </source>
</evidence>